<dbReference type="SMART" id="SM00368">
    <property type="entry name" value="LRR_RI"/>
    <property type="match status" value="4"/>
</dbReference>
<evidence type="ECO:0000313" key="2">
    <source>
        <dbReference type="EMBL" id="VIP01246.1"/>
    </source>
</evidence>
<accession>A0A6C2YIK9</accession>
<evidence type="ECO:0008006" key="4">
    <source>
        <dbReference type="Google" id="ProtNLM"/>
    </source>
</evidence>
<dbReference type="AlphaFoldDB" id="A0A6C2YIK9"/>
<keyword evidence="1" id="KW-0677">Repeat</keyword>
<dbReference type="EMBL" id="LR593887">
    <property type="protein sequence ID" value="VTR97918.1"/>
    <property type="molecule type" value="Genomic_DNA"/>
</dbReference>
<organism evidence="2">
    <name type="scientific">Tuwongella immobilis</name>
    <dbReference type="NCBI Taxonomy" id="692036"/>
    <lineage>
        <taxon>Bacteria</taxon>
        <taxon>Pseudomonadati</taxon>
        <taxon>Planctomycetota</taxon>
        <taxon>Planctomycetia</taxon>
        <taxon>Gemmatales</taxon>
        <taxon>Gemmataceae</taxon>
        <taxon>Tuwongella</taxon>
    </lineage>
</organism>
<dbReference type="InterPro" id="IPR032675">
    <property type="entry name" value="LRR_dom_sf"/>
</dbReference>
<dbReference type="InterPro" id="IPR050694">
    <property type="entry name" value="LRRC14/PRAME"/>
</dbReference>
<dbReference type="InterPro" id="IPR014338">
    <property type="entry name" value="CHP02996_rpt-companion-dom"/>
</dbReference>
<reference evidence="2" key="1">
    <citation type="submission" date="2019-04" db="EMBL/GenBank/DDBJ databases">
        <authorList>
            <consortium name="Science for Life Laboratories"/>
        </authorList>
    </citation>
    <scope>NUCLEOTIDE SEQUENCE</scope>
    <source>
        <strain evidence="2">MBLW1</strain>
    </source>
</reference>
<gene>
    <name evidence="2" type="ORF">GMBLW1_27140</name>
</gene>
<dbReference type="PANTHER" id="PTHR14224">
    <property type="entry name" value="SIMILAR TO PREFERENTIALLY EXPRESSED ANTIGEN IN MELANOMA-LIKE 3"/>
    <property type="match status" value="1"/>
</dbReference>
<dbReference type="PANTHER" id="PTHR14224:SF37">
    <property type="entry name" value="LEUCINE-RICH REPEAT-CONTAINING PROTEIN 14"/>
    <property type="match status" value="1"/>
</dbReference>
<dbReference type="Gene3D" id="3.80.10.10">
    <property type="entry name" value="Ribonuclease Inhibitor"/>
    <property type="match status" value="2"/>
</dbReference>
<dbReference type="GO" id="GO:0005737">
    <property type="term" value="C:cytoplasm"/>
    <property type="evidence" value="ECO:0007669"/>
    <property type="project" value="TreeGrafter"/>
</dbReference>
<sequence>MICQPEHPLYRSMLKNRSDDLPRLVFADWLEEQGDSDRANLIRSQCVEADSAADPVARLHARLTQNALLERFAASWRAEEMPATTTIEPGDYQRGFVDTVTVLANQPMDDAAVEYLANWPVTCLDLRHLEVRDWNSIPKRVRETMPRCPALTLSPRPFTAGSLTKIAEGIRDWVQSLTLALNRPGMVYADELVGFHKLRSLNVSLTNLADVRMPGLCRADLPLSQFSAVGCRLTPQVLTHLLGSPWMSRLTELNLNNNIFRQTSAVQFPETAGQLAVVNLRSCMLDALSITPWLEFPAMQPVRVLTLECNPLGPSGFHALCERFAAGALHTLKINDCSLADPEMSILRRAPLARHLRSLSITDNDLRNGQFAFLEDWLAHGQLQILHADRNPLGQRDLDVIFPTQSPLPWVELSLSECGLRAEMLERLSQVHSAPHLLGLNLHGNRIQNGGLLHLLDSPIVSNLQVLNLSNTGITEVGIQAILDCPRLPQRFTHLALRGAIHSNSSSHERWLNRLRQRFGPNVYL</sequence>
<protein>
    <recommendedName>
        <fullName evidence="4">Repeat-companion domain protein</fullName>
    </recommendedName>
</protein>
<dbReference type="NCBIfam" id="TIGR02996">
    <property type="entry name" value="rpt_mate_G_obs"/>
    <property type="match status" value="1"/>
</dbReference>
<name>A0A6C2YIK9_9BACT</name>
<dbReference type="Proteomes" id="UP000464378">
    <property type="component" value="Chromosome"/>
</dbReference>
<evidence type="ECO:0000256" key="1">
    <source>
        <dbReference type="ARBA" id="ARBA00022737"/>
    </source>
</evidence>
<dbReference type="RefSeq" id="WP_162656472.1">
    <property type="nucleotide sequence ID" value="NZ_LR593887.1"/>
</dbReference>
<proteinExistence type="predicted"/>
<dbReference type="KEGG" id="tim:GMBLW1_27140"/>
<dbReference type="InParanoid" id="A0A6C2YIK9"/>
<dbReference type="EMBL" id="LR586016">
    <property type="protein sequence ID" value="VIP01246.1"/>
    <property type="molecule type" value="Genomic_DNA"/>
</dbReference>
<keyword evidence="3" id="KW-1185">Reference proteome</keyword>
<dbReference type="SUPFAM" id="SSF52047">
    <property type="entry name" value="RNI-like"/>
    <property type="match status" value="1"/>
</dbReference>
<evidence type="ECO:0000313" key="3">
    <source>
        <dbReference type="Proteomes" id="UP000464378"/>
    </source>
</evidence>